<keyword evidence="5" id="KW-0808">Transferase</keyword>
<dbReference type="InterPro" id="IPR044286">
    <property type="entry name" value="SINL_plant"/>
</dbReference>
<dbReference type="PROSITE" id="PS51081">
    <property type="entry name" value="ZF_SIAH"/>
    <property type="match status" value="2"/>
</dbReference>
<dbReference type="Pfam" id="PF21361">
    <property type="entry name" value="Sina_ZnF"/>
    <property type="match status" value="1"/>
</dbReference>
<sequence length="292" mass="32367">MLDFDVLDCPICCEPFTIPIFQCDNGHLACSSCCPKLSNKCPACTLPVGHSRCRAMESVLASVFVSCRNAKFGCTKKVCYGKESAHEKECIFSQCSCPELDCNYTGSYKDLYEHYGTHHISIMTTKRFQCGISIFMSHVLYCPICFEALTIQIFQCNHGHLACSSCCLKLNKCPTSASPVGNNRCRAMESVLASVFVSCRNAKFGCTKNVSYGKVSTHEKECTFAQCSCPMNIESDKILLLSESKKRLLFAVQCFYEPLGVYVTVRCIAPSTSKVGKLAYCLYYSMDGHTLT</sequence>
<dbReference type="PANTHER" id="PTHR46632:SF3">
    <property type="entry name" value="E3 UBIQUITIN-PROTEIN LIGASE SINA-LIKE 7-RELATED"/>
    <property type="match status" value="1"/>
</dbReference>
<comment type="pathway">
    <text evidence="2">Protein modification; protein ubiquitination.</text>
</comment>
<evidence type="ECO:0000256" key="7">
    <source>
        <dbReference type="ARBA" id="ARBA00022771"/>
    </source>
</evidence>
<gene>
    <name evidence="14" type="ORF">AT9943_LOCUS20698</name>
</gene>
<dbReference type="AlphaFoldDB" id="A0A7G2FFW5"/>
<dbReference type="GO" id="GO:0016567">
    <property type="term" value="P:protein ubiquitination"/>
    <property type="evidence" value="ECO:0007669"/>
    <property type="project" value="UniProtKB-UniPathway"/>
</dbReference>
<evidence type="ECO:0000313" key="14">
    <source>
        <dbReference type="EMBL" id="CAD5333337.1"/>
    </source>
</evidence>
<dbReference type="InterPro" id="IPR013083">
    <property type="entry name" value="Znf_RING/FYVE/PHD"/>
</dbReference>
<name>A0A7G2FFW5_ARATH</name>
<dbReference type="InterPro" id="IPR013010">
    <property type="entry name" value="Znf_SIAH"/>
</dbReference>
<evidence type="ECO:0000256" key="11">
    <source>
        <dbReference type="PROSITE-ProRule" id="PRU00455"/>
    </source>
</evidence>
<keyword evidence="7 11" id="KW-0863">Zinc-finger</keyword>
<dbReference type="EMBL" id="LR881470">
    <property type="protein sequence ID" value="CAD5333337.1"/>
    <property type="molecule type" value="Genomic_DNA"/>
</dbReference>
<dbReference type="UniPathway" id="UPA00143"/>
<dbReference type="InterPro" id="IPR049548">
    <property type="entry name" value="Sina-like_RING"/>
</dbReference>
<feature type="domain" description="RING-type" evidence="12">
    <location>
        <begin position="9"/>
        <end position="45"/>
    </location>
</feature>
<evidence type="ECO:0000259" key="13">
    <source>
        <dbReference type="PROSITE" id="PS51081"/>
    </source>
</evidence>
<dbReference type="PANTHER" id="PTHR46632">
    <property type="entry name" value="E3 UBIQUITIN-PROTEIN LIGASE SINA-LIKE 4"/>
    <property type="match status" value="1"/>
</dbReference>
<comment type="similarity">
    <text evidence="3">Belongs to the SINA (Seven in absentia) family.</text>
</comment>
<accession>A0A7G2FFW5</accession>
<evidence type="ECO:0000256" key="6">
    <source>
        <dbReference type="ARBA" id="ARBA00022723"/>
    </source>
</evidence>
<evidence type="ECO:0000256" key="10">
    <source>
        <dbReference type="ARBA" id="ARBA00024004"/>
    </source>
</evidence>
<dbReference type="GO" id="GO:0061630">
    <property type="term" value="F:ubiquitin protein ligase activity"/>
    <property type="evidence" value="ECO:0007669"/>
    <property type="project" value="UniProtKB-EC"/>
</dbReference>
<reference evidence="14 15" key="1">
    <citation type="submission" date="2020-09" db="EMBL/GenBank/DDBJ databases">
        <authorList>
            <person name="Ashkenazy H."/>
        </authorList>
    </citation>
    <scope>NUCLEOTIDE SEQUENCE [LARGE SCALE GENOMIC DNA]</scope>
    <source>
        <strain evidence="15">cv. Cdm-0</strain>
    </source>
</reference>
<evidence type="ECO:0000256" key="5">
    <source>
        <dbReference type="ARBA" id="ARBA00022679"/>
    </source>
</evidence>
<dbReference type="CDD" id="cd16571">
    <property type="entry name" value="RING-HC_SIAHs"/>
    <property type="match status" value="1"/>
</dbReference>
<evidence type="ECO:0000256" key="1">
    <source>
        <dbReference type="ARBA" id="ARBA00000900"/>
    </source>
</evidence>
<dbReference type="Gene3D" id="3.30.40.10">
    <property type="entry name" value="Zinc/RING finger domain, C3HC4 (zinc finger)"/>
    <property type="match status" value="2"/>
</dbReference>
<evidence type="ECO:0000256" key="4">
    <source>
        <dbReference type="ARBA" id="ARBA00012483"/>
    </source>
</evidence>
<proteinExistence type="inferred from homology"/>
<feature type="domain" description="SIAH-type" evidence="13">
    <location>
        <begin position="194"/>
        <end position="290"/>
    </location>
</feature>
<keyword evidence="9" id="KW-0862">Zinc</keyword>
<dbReference type="EC" id="2.3.2.27" evidence="4"/>
<evidence type="ECO:0000256" key="2">
    <source>
        <dbReference type="ARBA" id="ARBA00004906"/>
    </source>
</evidence>
<evidence type="ECO:0000256" key="3">
    <source>
        <dbReference type="ARBA" id="ARBA00009119"/>
    </source>
</evidence>
<comment type="catalytic activity">
    <reaction evidence="1">
        <text>S-ubiquitinyl-[E2 ubiquitin-conjugating enzyme]-L-cysteine + [acceptor protein]-L-lysine = [E2 ubiquitin-conjugating enzyme]-L-cysteine + N(6)-ubiquitinyl-[acceptor protein]-L-lysine.</text>
        <dbReference type="EC" id="2.3.2.27"/>
    </reaction>
</comment>
<keyword evidence="6" id="KW-0479">Metal-binding</keyword>
<evidence type="ECO:0000259" key="12">
    <source>
        <dbReference type="PROSITE" id="PS50089"/>
    </source>
</evidence>
<evidence type="ECO:0000256" key="9">
    <source>
        <dbReference type="ARBA" id="ARBA00022833"/>
    </source>
</evidence>
<protein>
    <recommendedName>
        <fullName evidence="4">RING-type E3 ubiquitin transferase</fullName>
        <ecNumber evidence="4">2.3.2.27</ecNumber>
    </recommendedName>
</protein>
<organism evidence="14 15">
    <name type="scientific">Arabidopsis thaliana</name>
    <name type="common">Mouse-ear cress</name>
    <dbReference type="NCBI Taxonomy" id="3702"/>
    <lineage>
        <taxon>Eukaryota</taxon>
        <taxon>Viridiplantae</taxon>
        <taxon>Streptophyta</taxon>
        <taxon>Embryophyta</taxon>
        <taxon>Tracheophyta</taxon>
        <taxon>Spermatophyta</taxon>
        <taxon>Magnoliopsida</taxon>
        <taxon>eudicotyledons</taxon>
        <taxon>Gunneridae</taxon>
        <taxon>Pentapetalae</taxon>
        <taxon>rosids</taxon>
        <taxon>malvids</taxon>
        <taxon>Brassicales</taxon>
        <taxon>Brassicaceae</taxon>
        <taxon>Camelineae</taxon>
        <taxon>Arabidopsis</taxon>
    </lineage>
</organism>
<feature type="domain" description="SIAH-type" evidence="13">
    <location>
        <begin position="62"/>
        <end position="120"/>
    </location>
</feature>
<dbReference type="InterPro" id="IPR001841">
    <property type="entry name" value="Znf_RING"/>
</dbReference>
<evidence type="ECO:0000313" key="15">
    <source>
        <dbReference type="Proteomes" id="UP000516314"/>
    </source>
</evidence>
<dbReference type="PROSITE" id="PS50089">
    <property type="entry name" value="ZF_RING_2"/>
    <property type="match status" value="2"/>
</dbReference>
<dbReference type="Pfam" id="PF21362">
    <property type="entry name" value="Sina_RING"/>
    <property type="match status" value="2"/>
</dbReference>
<dbReference type="SUPFAM" id="SSF49599">
    <property type="entry name" value="TRAF domain-like"/>
    <property type="match status" value="2"/>
</dbReference>
<dbReference type="Proteomes" id="UP000516314">
    <property type="component" value="Chromosome 5"/>
</dbReference>
<dbReference type="GO" id="GO:0008270">
    <property type="term" value="F:zinc ion binding"/>
    <property type="evidence" value="ECO:0007669"/>
    <property type="project" value="UniProtKB-KW"/>
</dbReference>
<comment type="function">
    <text evidence="10">E3 ubiquitin-protein ligase that mediates ubiquitination and subsequent proteasomal degradation of target proteins. E3 ubiquitin ligases accept ubiquitin from an E2 ubiquitin-conjugating enzyme in the form of a thioester and then directly transfers the ubiquitin to targeted substrates. It probably triggers the ubiquitin-mediated degradation of different substrates.</text>
</comment>
<evidence type="ECO:0000256" key="8">
    <source>
        <dbReference type="ARBA" id="ARBA00022786"/>
    </source>
</evidence>
<feature type="domain" description="RING-type" evidence="12">
    <location>
        <begin position="142"/>
        <end position="174"/>
    </location>
</feature>
<keyword evidence="8" id="KW-0833">Ubl conjugation pathway</keyword>